<comment type="subcellular location">
    <subcellularLocation>
        <location evidence="1">Nucleus</location>
    </subcellularLocation>
</comment>
<comment type="caution">
    <text evidence="17">The sequence shown here is derived from an EMBL/GenBank/DDBJ whole genome shotgun (WGS) entry which is preliminary data.</text>
</comment>
<keyword evidence="3" id="KW-0863">Zinc-finger</keyword>
<reference evidence="17 22" key="1">
    <citation type="journal article" date="2016" name="Environ. Microbiol.">
        <title>Effector profiles distinguish formae speciales of Fusarium oxysporum.</title>
        <authorList>
            <person name="van Dam P."/>
            <person name="Fokkens L."/>
            <person name="Schmidt S.M."/>
            <person name="Linmans J.H."/>
            <person name="Kistler H.C."/>
            <person name="Ma L.J."/>
            <person name="Rep M."/>
        </authorList>
    </citation>
    <scope>NUCLEOTIDE SEQUENCE [LARGE SCALE GENOMIC DNA]</scope>
    <source>
        <strain evidence="17 22">Forc016</strain>
    </source>
</reference>
<dbReference type="EMBL" id="MABQ02000012">
    <property type="protein sequence ID" value="PCD22104.1"/>
    <property type="molecule type" value="Genomic_DNA"/>
</dbReference>
<sequence>MTSTSTDPVGFPVSTSELCSSSIFSTNPGFSSGDVQERMARKRKTTANTWAHAREPLNSEPSRCGRKNEKIYYCMHCVSPTYSTTVSTTFRNHLLKTHGIELEAHEHPIKKRRDRLIQDAFAKAGEVHAAKQLAKREETLRHAINHKAALEALIQLVTVRNLSYNCSSWPELHALISAVNPAADDLISLSHGSIQKLVSNSFCVHKDMLRRKLQSTPWKLHLSADVWSAPNHKAFLGICVKFVDPDAKEALQALLALSELPGLDGPGSHGGAEQWKLLQHVLEDYNIWNKVGFYTDSKEAARAALEHIEDADESAFGTDFSERIKPQRAQGWRRLGPLGKVHNISIHMRENDYRWNEFKKRAGRSLGLDNDTRWNSWFLLLDTTLNLQSYVEWYQKKYYQDLRDDYLTPDRSLFTMDVLHKHYTQAFQKHSGNATLRSCIAASWAVFDKYYQLTDESPAYGAAIILHPSRRVAHIKKNWPKSWHKSVLDGVRKHWKDYYHELPLPTTTPQLRDEIRRLDEYDLLARELDVVSPSMSELDEYDAFTTQPPIVIDCSPLSWWLREEQQQTYPRLSRMAVDILSIPAMSAEPERVFSGARRTISWDRCQLGSRTIERGECMKSWIKSGITQGYPVDLLEAEGIEDNNVERLDDSAGWQSSNPDSV</sequence>
<evidence type="ECO:0000313" key="17">
    <source>
        <dbReference type="EMBL" id="PCD23654.1"/>
    </source>
</evidence>
<dbReference type="EMBL" id="MABQ02000012">
    <property type="protein sequence ID" value="PCD22068.1"/>
    <property type="molecule type" value="Genomic_DNA"/>
</dbReference>
<dbReference type="EMBL" id="MABQ02000017">
    <property type="protein sequence ID" value="PCD20224.1"/>
    <property type="molecule type" value="Genomic_DNA"/>
</dbReference>
<evidence type="ECO:0000313" key="15">
    <source>
        <dbReference type="EMBL" id="PCD22289.1"/>
    </source>
</evidence>
<evidence type="ECO:0000313" key="21">
    <source>
        <dbReference type="EMBL" id="PCD30306.1"/>
    </source>
</evidence>
<dbReference type="EMBL" id="MABQ02000012">
    <property type="protein sequence ID" value="PCD21980.1"/>
    <property type="molecule type" value="Genomic_DNA"/>
</dbReference>
<dbReference type="AlphaFoldDB" id="A0A2H3G9F6"/>
<protein>
    <recommendedName>
        <fullName evidence="6">HAT C-terminal dimerisation domain-containing protein</fullName>
    </recommendedName>
</protein>
<dbReference type="EMBL" id="MABQ02000011">
    <property type="protein sequence ID" value="PCD23676.1"/>
    <property type="molecule type" value="Genomic_DNA"/>
</dbReference>
<reference evidence="17 22" key="3">
    <citation type="journal article" date="2017" name="Sci. Rep.">
        <title>A mobile pathogenicity chromosome in Fusarium oxysporum for infection of multiple cucurbit species.</title>
        <authorList>
            <person name="van Dam P."/>
            <person name="Fokkens L."/>
            <person name="Ayukawa Y."/>
            <person name="van der Gragt M."/>
            <person name="Ter Horst A."/>
            <person name="Brankovics B."/>
            <person name="Houterman P.M."/>
            <person name="Arie T."/>
            <person name="Rep M."/>
        </authorList>
    </citation>
    <scope>NUCLEOTIDE SEQUENCE [LARGE SCALE GENOMIC DNA]</scope>
    <source>
        <strain evidence="17 22">Forc016</strain>
    </source>
</reference>
<dbReference type="Proteomes" id="UP000219602">
    <property type="component" value="Chromosome 9"/>
</dbReference>
<dbReference type="EMBL" id="MABQ02000012">
    <property type="protein sequence ID" value="PCD22289.1"/>
    <property type="molecule type" value="Genomic_DNA"/>
</dbReference>
<evidence type="ECO:0000313" key="7">
    <source>
        <dbReference type="EMBL" id="PCD20224.1"/>
    </source>
</evidence>
<dbReference type="EMBL" id="MABQ02000011">
    <property type="protein sequence ID" value="PCD23654.1"/>
    <property type="molecule type" value="Genomic_DNA"/>
</dbReference>
<evidence type="ECO:0000313" key="20">
    <source>
        <dbReference type="EMBL" id="PCD23909.1"/>
    </source>
</evidence>
<dbReference type="Proteomes" id="UP000219602">
    <property type="component" value="Chromosome 13"/>
</dbReference>
<evidence type="ECO:0000313" key="9">
    <source>
        <dbReference type="EMBL" id="PCD22068.1"/>
    </source>
</evidence>
<evidence type="ECO:0000313" key="22">
    <source>
        <dbReference type="Proteomes" id="UP000219602"/>
    </source>
</evidence>
<dbReference type="EMBL" id="MABQ02000011">
    <property type="protein sequence ID" value="PCD23909.1"/>
    <property type="molecule type" value="Genomic_DNA"/>
</dbReference>
<evidence type="ECO:0000313" key="14">
    <source>
        <dbReference type="EMBL" id="PCD22175.1"/>
    </source>
</evidence>
<evidence type="ECO:0000259" key="6">
    <source>
        <dbReference type="Pfam" id="PF05699"/>
    </source>
</evidence>
<evidence type="ECO:0000313" key="8">
    <source>
        <dbReference type="EMBL" id="PCD21980.1"/>
    </source>
</evidence>
<evidence type="ECO:0000256" key="5">
    <source>
        <dbReference type="ARBA" id="ARBA00023242"/>
    </source>
</evidence>
<dbReference type="EMBL" id="MABQ02000007">
    <property type="protein sequence ID" value="PCD30306.1"/>
    <property type="molecule type" value="Genomic_DNA"/>
</dbReference>
<evidence type="ECO:0000313" key="18">
    <source>
        <dbReference type="EMBL" id="PCD23676.1"/>
    </source>
</evidence>
<dbReference type="InterPro" id="IPR012337">
    <property type="entry name" value="RNaseH-like_sf"/>
</dbReference>
<evidence type="ECO:0000313" key="16">
    <source>
        <dbReference type="EMBL" id="PCD22295.1"/>
    </source>
</evidence>
<dbReference type="GO" id="GO:0046983">
    <property type="term" value="F:protein dimerization activity"/>
    <property type="evidence" value="ECO:0007669"/>
    <property type="project" value="InterPro"/>
</dbReference>
<dbReference type="STRING" id="327505.A0A2H3G9F6"/>
<evidence type="ECO:0000313" key="19">
    <source>
        <dbReference type="EMBL" id="PCD23890.1"/>
    </source>
</evidence>
<evidence type="ECO:0000313" key="10">
    <source>
        <dbReference type="EMBL" id="PCD22074.1"/>
    </source>
</evidence>
<evidence type="ECO:0000256" key="2">
    <source>
        <dbReference type="ARBA" id="ARBA00022723"/>
    </source>
</evidence>
<dbReference type="SUPFAM" id="SSF53098">
    <property type="entry name" value="Ribonuclease H-like"/>
    <property type="match status" value="1"/>
</dbReference>
<organism evidence="17 22">
    <name type="scientific">Fusarium oxysporum f. sp. radicis-cucumerinum</name>
    <dbReference type="NCBI Taxonomy" id="327505"/>
    <lineage>
        <taxon>Eukaryota</taxon>
        <taxon>Fungi</taxon>
        <taxon>Dikarya</taxon>
        <taxon>Ascomycota</taxon>
        <taxon>Pezizomycotina</taxon>
        <taxon>Sordariomycetes</taxon>
        <taxon>Hypocreomycetidae</taxon>
        <taxon>Hypocreales</taxon>
        <taxon>Nectriaceae</taxon>
        <taxon>Fusarium</taxon>
        <taxon>Fusarium oxysporum species complex</taxon>
    </lineage>
</organism>
<evidence type="ECO:0000256" key="4">
    <source>
        <dbReference type="ARBA" id="ARBA00022833"/>
    </source>
</evidence>
<keyword evidence="2" id="KW-0479">Metal-binding</keyword>
<dbReference type="EMBL" id="MABQ02000012">
    <property type="protein sequence ID" value="PCD22119.1"/>
    <property type="molecule type" value="Genomic_DNA"/>
</dbReference>
<reference evidence="17" key="2">
    <citation type="submission" date="2016-06" db="EMBL/GenBank/DDBJ databases">
        <authorList>
            <person name="Kjaerup R.B."/>
            <person name="Dalgaard T.S."/>
            <person name="Juul-Madsen H.R."/>
        </authorList>
    </citation>
    <scope>NUCLEOTIDE SEQUENCE</scope>
    <source>
        <strain evidence="17">Forc016</strain>
    </source>
</reference>
<evidence type="ECO:0000256" key="1">
    <source>
        <dbReference type="ARBA" id="ARBA00004123"/>
    </source>
</evidence>
<dbReference type="Pfam" id="PF05699">
    <property type="entry name" value="Dimer_Tnp_hAT"/>
    <property type="match status" value="1"/>
</dbReference>
<dbReference type="GO" id="GO:0008270">
    <property type="term" value="F:zinc ion binding"/>
    <property type="evidence" value="ECO:0007669"/>
    <property type="project" value="UniProtKB-KW"/>
</dbReference>
<keyword evidence="5" id="KW-0539">Nucleus</keyword>
<gene>
    <name evidence="21" type="ORF">AU210_009988</name>
    <name evidence="17" type="ORF">AU210_015171</name>
    <name evidence="18" type="ORF">AU210_015193</name>
    <name evidence="19" type="ORF">AU210_015404</name>
    <name evidence="20" type="ORF">AU210_015423</name>
    <name evidence="8" type="ORF">AU210_015783</name>
    <name evidence="9" type="ORF">AU210_015868</name>
    <name evidence="10" type="ORF">AU210_015874</name>
    <name evidence="11" type="ORF">AU210_015882</name>
    <name evidence="12" type="ORF">AU210_015904</name>
    <name evidence="13" type="ORF">AU210_015919</name>
    <name evidence="14" type="ORF">AU210_015973</name>
    <name evidence="15" type="ORF">AU210_016079</name>
    <name evidence="16" type="ORF">AU210_016085</name>
    <name evidence="7" type="ORF">AU210_016695</name>
</gene>
<dbReference type="EMBL" id="MABQ02000012">
    <property type="protein sequence ID" value="PCD22295.1"/>
    <property type="molecule type" value="Genomic_DNA"/>
</dbReference>
<evidence type="ECO:0000313" key="13">
    <source>
        <dbReference type="EMBL" id="PCD22119.1"/>
    </source>
</evidence>
<dbReference type="EMBL" id="MABQ02000012">
    <property type="protein sequence ID" value="PCD22082.1"/>
    <property type="molecule type" value="Genomic_DNA"/>
</dbReference>
<evidence type="ECO:0000256" key="3">
    <source>
        <dbReference type="ARBA" id="ARBA00022771"/>
    </source>
</evidence>
<keyword evidence="4" id="KW-0862">Zinc</keyword>
<evidence type="ECO:0000313" key="11">
    <source>
        <dbReference type="EMBL" id="PCD22082.1"/>
    </source>
</evidence>
<dbReference type="InterPro" id="IPR008906">
    <property type="entry name" value="HATC_C_dom"/>
</dbReference>
<dbReference type="EMBL" id="MABQ02000011">
    <property type="protein sequence ID" value="PCD23890.1"/>
    <property type="molecule type" value="Genomic_DNA"/>
</dbReference>
<proteinExistence type="predicted"/>
<dbReference type="PANTHER" id="PTHR46481">
    <property type="entry name" value="ZINC FINGER BED DOMAIN-CONTAINING PROTEIN 4"/>
    <property type="match status" value="1"/>
</dbReference>
<evidence type="ECO:0000313" key="12">
    <source>
        <dbReference type="EMBL" id="PCD22104.1"/>
    </source>
</evidence>
<dbReference type="Proteomes" id="UP000219602">
    <property type="component" value="Chromosome RC"/>
</dbReference>
<accession>A0A2H3G9F6</accession>
<feature type="domain" description="HAT C-terminal dimerisation" evidence="6">
    <location>
        <begin position="541"/>
        <end position="622"/>
    </location>
</feature>
<dbReference type="InterPro" id="IPR052035">
    <property type="entry name" value="ZnF_BED_domain_contain"/>
</dbReference>
<dbReference type="GO" id="GO:0005634">
    <property type="term" value="C:nucleus"/>
    <property type="evidence" value="ECO:0007669"/>
    <property type="project" value="UniProtKB-SubCell"/>
</dbReference>
<dbReference type="PANTHER" id="PTHR46481:SF10">
    <property type="entry name" value="ZINC FINGER BED DOMAIN-CONTAINING PROTEIN 39"/>
    <property type="match status" value="1"/>
</dbReference>
<dbReference type="EMBL" id="MABQ02000012">
    <property type="protein sequence ID" value="PCD22074.1"/>
    <property type="molecule type" value="Genomic_DNA"/>
</dbReference>
<name>A0A2H3G9F6_FUSOX</name>
<dbReference type="EMBL" id="MABQ02000012">
    <property type="protein sequence ID" value="PCD22175.1"/>
    <property type="molecule type" value="Genomic_DNA"/>
</dbReference>